<dbReference type="InterPro" id="IPR001647">
    <property type="entry name" value="HTH_TetR"/>
</dbReference>
<dbReference type="Pfam" id="PF00440">
    <property type="entry name" value="TetR_N"/>
    <property type="match status" value="1"/>
</dbReference>
<sequence length="228" mass="23386">MARDDVRQRIVEAAAGLAGQGGSEALTTRAVAGAAGVQAPTIYRIFGDKDGLVDAVVEHLYADFVASKQAGDVDTDPVADLGAGWDLAVQFGLQHPALHAMTHERGAGSPALQEGLAVLRGKVARVAAAGRLAVPEQVAVAVLRATGDAAVRTWLALPDDARDPAVLGALRDAALTTVTTTHAAVDEPGLAAAARTLRARLDASDDPGLTDPELALLHQWLHRLAAGG</sequence>
<dbReference type="PANTHER" id="PTHR30055:SF209">
    <property type="entry name" value="POSSIBLE TRANSCRIPTIONAL REGULATORY PROTEIN (PROBABLY TETR-FAMILY)"/>
    <property type="match status" value="1"/>
</dbReference>
<comment type="caution">
    <text evidence="4">The sequence shown here is derived from an EMBL/GenBank/DDBJ whole genome shotgun (WGS) entry which is preliminary data.</text>
</comment>
<organism evidence="4 5">
    <name type="scientific">Nocardioides marinquilinus</name>
    <dbReference type="NCBI Taxonomy" id="1210400"/>
    <lineage>
        <taxon>Bacteria</taxon>
        <taxon>Bacillati</taxon>
        <taxon>Actinomycetota</taxon>
        <taxon>Actinomycetes</taxon>
        <taxon>Propionibacteriales</taxon>
        <taxon>Nocardioidaceae</taxon>
        <taxon>Nocardioides</taxon>
    </lineage>
</organism>
<dbReference type="InterPro" id="IPR009057">
    <property type="entry name" value="Homeodomain-like_sf"/>
</dbReference>
<evidence type="ECO:0000256" key="2">
    <source>
        <dbReference type="PROSITE-ProRule" id="PRU00335"/>
    </source>
</evidence>
<name>A0ABP9P7G2_9ACTN</name>
<gene>
    <name evidence="4" type="ORF">GCM10023340_04500</name>
</gene>
<evidence type="ECO:0000259" key="3">
    <source>
        <dbReference type="PROSITE" id="PS50977"/>
    </source>
</evidence>
<dbReference type="Gene3D" id="1.10.357.10">
    <property type="entry name" value="Tetracycline Repressor, domain 2"/>
    <property type="match status" value="1"/>
</dbReference>
<dbReference type="Proteomes" id="UP001500221">
    <property type="component" value="Unassembled WGS sequence"/>
</dbReference>
<keyword evidence="1 2" id="KW-0238">DNA-binding</keyword>
<dbReference type="PROSITE" id="PS50977">
    <property type="entry name" value="HTH_TETR_2"/>
    <property type="match status" value="1"/>
</dbReference>
<feature type="DNA-binding region" description="H-T-H motif" evidence="2">
    <location>
        <begin position="27"/>
        <end position="46"/>
    </location>
</feature>
<reference evidence="5" key="1">
    <citation type="journal article" date="2019" name="Int. J. Syst. Evol. Microbiol.">
        <title>The Global Catalogue of Microorganisms (GCM) 10K type strain sequencing project: providing services to taxonomists for standard genome sequencing and annotation.</title>
        <authorList>
            <consortium name="The Broad Institute Genomics Platform"/>
            <consortium name="The Broad Institute Genome Sequencing Center for Infectious Disease"/>
            <person name="Wu L."/>
            <person name="Ma J."/>
        </authorList>
    </citation>
    <scope>NUCLEOTIDE SEQUENCE [LARGE SCALE GENOMIC DNA]</scope>
    <source>
        <strain evidence="5">JCM 18459</strain>
    </source>
</reference>
<proteinExistence type="predicted"/>
<protein>
    <submittedName>
        <fullName evidence="4">TetR/AcrR family transcriptional regulator</fullName>
    </submittedName>
</protein>
<evidence type="ECO:0000313" key="5">
    <source>
        <dbReference type="Proteomes" id="UP001500221"/>
    </source>
</evidence>
<dbReference type="EMBL" id="BAABKG010000001">
    <property type="protein sequence ID" value="GAA5141925.1"/>
    <property type="molecule type" value="Genomic_DNA"/>
</dbReference>
<feature type="domain" description="HTH tetR-type" evidence="3">
    <location>
        <begin position="4"/>
        <end position="64"/>
    </location>
</feature>
<evidence type="ECO:0000313" key="4">
    <source>
        <dbReference type="EMBL" id="GAA5141925.1"/>
    </source>
</evidence>
<dbReference type="PANTHER" id="PTHR30055">
    <property type="entry name" value="HTH-TYPE TRANSCRIPTIONAL REGULATOR RUTR"/>
    <property type="match status" value="1"/>
</dbReference>
<dbReference type="RefSeq" id="WP_345454107.1">
    <property type="nucleotide sequence ID" value="NZ_BAABKG010000001.1"/>
</dbReference>
<dbReference type="InterPro" id="IPR050109">
    <property type="entry name" value="HTH-type_TetR-like_transc_reg"/>
</dbReference>
<dbReference type="SUPFAM" id="SSF46689">
    <property type="entry name" value="Homeodomain-like"/>
    <property type="match status" value="1"/>
</dbReference>
<evidence type="ECO:0000256" key="1">
    <source>
        <dbReference type="ARBA" id="ARBA00023125"/>
    </source>
</evidence>
<dbReference type="PRINTS" id="PR00455">
    <property type="entry name" value="HTHTETR"/>
</dbReference>
<keyword evidence="5" id="KW-1185">Reference proteome</keyword>
<accession>A0ABP9P7G2</accession>